<keyword evidence="3" id="KW-1185">Reference proteome</keyword>
<evidence type="ECO:0000256" key="1">
    <source>
        <dbReference type="SAM" id="Phobius"/>
    </source>
</evidence>
<accession>A0A437S963</accession>
<dbReference type="OrthoDB" id="1696612at2"/>
<keyword evidence="1" id="KW-1133">Transmembrane helix</keyword>
<comment type="caution">
    <text evidence="2">The sequence shown here is derived from an EMBL/GenBank/DDBJ whole genome shotgun (WGS) entry which is preliminary data.</text>
</comment>
<dbReference type="Proteomes" id="UP000288812">
    <property type="component" value="Unassembled WGS sequence"/>
</dbReference>
<evidence type="ECO:0000313" key="3">
    <source>
        <dbReference type="Proteomes" id="UP000288812"/>
    </source>
</evidence>
<gene>
    <name evidence="2" type="ORF">EF514_00080</name>
</gene>
<evidence type="ECO:0000313" key="2">
    <source>
        <dbReference type="EMBL" id="RVU55649.1"/>
    </source>
</evidence>
<name>A0A437S963_9FIRM</name>
<protein>
    <recommendedName>
        <fullName evidence="4">Regulatory protein YycH domain-containing protein</fullName>
    </recommendedName>
</protein>
<dbReference type="EMBL" id="RLIH01000001">
    <property type="protein sequence ID" value="RVU55649.1"/>
    <property type="molecule type" value="Genomic_DNA"/>
</dbReference>
<keyword evidence="1" id="KW-0812">Transmembrane</keyword>
<feature type="transmembrane region" description="Helical" evidence="1">
    <location>
        <begin position="7"/>
        <end position="28"/>
    </location>
</feature>
<reference evidence="2 3" key="1">
    <citation type="submission" date="2018-11" db="EMBL/GenBank/DDBJ databases">
        <title>Genome sequencing and assembly of Anaerosphaera sp. nov., GS7-6-2.</title>
        <authorList>
            <person name="Rettenmaier R."/>
            <person name="Liebl W."/>
            <person name="Zverlov V."/>
        </authorList>
    </citation>
    <scope>NUCLEOTIDE SEQUENCE [LARGE SCALE GENOMIC DNA]</scope>
    <source>
        <strain evidence="2 3">GS7-6-2</strain>
    </source>
</reference>
<keyword evidence="1" id="KW-0472">Membrane</keyword>
<proteinExistence type="predicted"/>
<organism evidence="2 3">
    <name type="scientific">Anaerosphaera multitolerans</name>
    <dbReference type="NCBI Taxonomy" id="2487351"/>
    <lineage>
        <taxon>Bacteria</taxon>
        <taxon>Bacillati</taxon>
        <taxon>Bacillota</taxon>
        <taxon>Tissierellia</taxon>
        <taxon>Tissierellales</taxon>
        <taxon>Peptoniphilaceae</taxon>
        <taxon>Anaerosphaera</taxon>
    </lineage>
</organism>
<dbReference type="AlphaFoldDB" id="A0A437S963"/>
<dbReference type="RefSeq" id="WP_127722569.1">
    <property type="nucleotide sequence ID" value="NZ_RLIH01000001.1"/>
</dbReference>
<sequence length="458" mass="53663">MKKKDILLNIVLVLLVALTIFQSSYLWFSFPKSKDSGLSEEIYNPEELFIEILKPKKLIVNFGEHRHTVLHNFDDIYREYLDTISMIYNETKEEDLISITLDEYLELQQQRSIVFEFNKVVTGNIFRNLLGFSNNENNETENIPIEKVYISNSEIIIGNNKGYFRTKVPNQKNISNTLSYIEGEGYNNYNNFYELYGIKKNLYYPQKNIIPIKDVYFSSSLLNEEDIREQNKIKNTLAERFLNQNIDYIRETTQDNGTRFDYDGKVLTVTDNSIIIFQDSSNFEAIERNLYISLKRAINFIANKVGIPEDLYISSVNPIKDGDNLGYKITFNLTDNSVPIVVDDEEMQNYIELEVYLDHVKSYRQVYRQTETDPDINYENTRILPLETIVSNNKVLFVNDESTKSTEDIILNISDINLVYLYNSASEDENKLDIAMEIDYEKRTLFFSLESGKFIMER</sequence>
<evidence type="ECO:0008006" key="4">
    <source>
        <dbReference type="Google" id="ProtNLM"/>
    </source>
</evidence>